<accession>A0A9D2JTL5</accession>
<dbReference type="PANTHER" id="PTHR42760:SF115">
    <property type="entry name" value="3-OXOACYL-[ACYL-CARRIER-PROTEIN] REDUCTASE FABG"/>
    <property type="match status" value="1"/>
</dbReference>
<dbReference type="InterPro" id="IPR002347">
    <property type="entry name" value="SDR_fam"/>
</dbReference>
<dbReference type="FunFam" id="3.40.50.720:FF:000240">
    <property type="entry name" value="SDR family oxidoreductase"/>
    <property type="match status" value="1"/>
</dbReference>
<dbReference type="InterPro" id="IPR036291">
    <property type="entry name" value="NAD(P)-bd_dom_sf"/>
</dbReference>
<gene>
    <name evidence="3" type="ORF">H9809_09490</name>
</gene>
<proteinExistence type="inferred from homology"/>
<dbReference type="PRINTS" id="PR00081">
    <property type="entry name" value="GDHRDH"/>
</dbReference>
<comment type="similarity">
    <text evidence="1">Belongs to the short-chain dehydrogenases/reductases (SDR) family.</text>
</comment>
<dbReference type="SUPFAM" id="SSF51735">
    <property type="entry name" value="NAD(P)-binding Rossmann-fold domains"/>
    <property type="match status" value="1"/>
</dbReference>
<reference evidence="3" key="1">
    <citation type="journal article" date="2021" name="PeerJ">
        <title>Extensive microbial diversity within the chicken gut microbiome revealed by metagenomics and culture.</title>
        <authorList>
            <person name="Gilroy R."/>
            <person name="Ravi A."/>
            <person name="Getino M."/>
            <person name="Pursley I."/>
            <person name="Horton D.L."/>
            <person name="Alikhan N.F."/>
            <person name="Baker D."/>
            <person name="Gharbi K."/>
            <person name="Hall N."/>
            <person name="Watson M."/>
            <person name="Adriaenssens E.M."/>
            <person name="Foster-Nyarko E."/>
            <person name="Jarju S."/>
            <person name="Secka A."/>
            <person name="Antonio M."/>
            <person name="Oren A."/>
            <person name="Chaudhuri R.R."/>
            <person name="La Ragione R."/>
            <person name="Hildebrand F."/>
            <person name="Pallen M.J."/>
        </authorList>
    </citation>
    <scope>NUCLEOTIDE SEQUENCE</scope>
    <source>
        <strain evidence="3">1068</strain>
    </source>
</reference>
<dbReference type="PRINTS" id="PR00080">
    <property type="entry name" value="SDRFAMILY"/>
</dbReference>
<evidence type="ECO:0000313" key="3">
    <source>
        <dbReference type="EMBL" id="HIZ66112.1"/>
    </source>
</evidence>
<evidence type="ECO:0000256" key="1">
    <source>
        <dbReference type="ARBA" id="ARBA00006484"/>
    </source>
</evidence>
<keyword evidence="2" id="KW-0560">Oxidoreductase</keyword>
<evidence type="ECO:0000256" key="2">
    <source>
        <dbReference type="ARBA" id="ARBA00023002"/>
    </source>
</evidence>
<dbReference type="GO" id="GO:0016616">
    <property type="term" value="F:oxidoreductase activity, acting on the CH-OH group of donors, NAD or NADP as acceptor"/>
    <property type="evidence" value="ECO:0007669"/>
    <property type="project" value="UniProtKB-ARBA"/>
</dbReference>
<dbReference type="AlphaFoldDB" id="A0A9D2JTL5"/>
<comment type="caution">
    <text evidence="3">The sequence shown here is derived from an EMBL/GenBank/DDBJ whole genome shotgun (WGS) entry which is preliminary data.</text>
</comment>
<dbReference type="EMBL" id="DXBG01000222">
    <property type="protein sequence ID" value="HIZ66112.1"/>
    <property type="molecule type" value="Genomic_DNA"/>
</dbReference>
<dbReference type="GO" id="GO:0005975">
    <property type="term" value="P:carbohydrate metabolic process"/>
    <property type="evidence" value="ECO:0007669"/>
    <property type="project" value="UniProtKB-ARBA"/>
</dbReference>
<dbReference type="Pfam" id="PF13561">
    <property type="entry name" value="adh_short_C2"/>
    <property type="match status" value="1"/>
</dbReference>
<name>A0A9D2JTL5_9FIRM</name>
<dbReference type="PROSITE" id="PS00061">
    <property type="entry name" value="ADH_SHORT"/>
    <property type="match status" value="1"/>
</dbReference>
<dbReference type="Gene3D" id="3.40.50.720">
    <property type="entry name" value="NAD(P)-binding Rossmann-like Domain"/>
    <property type="match status" value="1"/>
</dbReference>
<reference evidence="3" key="2">
    <citation type="submission" date="2021-04" db="EMBL/GenBank/DDBJ databases">
        <authorList>
            <person name="Gilroy R."/>
        </authorList>
    </citation>
    <scope>NUCLEOTIDE SEQUENCE</scope>
    <source>
        <strain evidence="3">1068</strain>
    </source>
</reference>
<evidence type="ECO:0000313" key="4">
    <source>
        <dbReference type="Proteomes" id="UP000824056"/>
    </source>
</evidence>
<sequence>MGIENRFSLQKKIAWVTGGAHGIGRAAAVALAEAGADVGLMDLNQEGLKQTKEMINKLGRNCLTYTGDITREEDVKLALGQIEDTWGRLDIAFCNAGTFQDVPAEKMELEEFQRVVGVNLTGAFLTAKEAGKIMMKENGGKIILTASMSGHIANIPQCQCAYNASKAGVIMLGKSLAIEWAKYGIRVNTISPGYIRTWSDEPLSPEEEGTSDFEQWTPMKRFGKAEELGSLVLYLASDASSFVTGADYLIDGGYTAF</sequence>
<organism evidence="3 4">
    <name type="scientific">Candidatus Blautia pullicola</name>
    <dbReference type="NCBI Taxonomy" id="2838498"/>
    <lineage>
        <taxon>Bacteria</taxon>
        <taxon>Bacillati</taxon>
        <taxon>Bacillota</taxon>
        <taxon>Clostridia</taxon>
        <taxon>Lachnospirales</taxon>
        <taxon>Lachnospiraceae</taxon>
        <taxon>Blautia</taxon>
    </lineage>
</organism>
<protein>
    <submittedName>
        <fullName evidence="3">SDR family oxidoreductase</fullName>
    </submittedName>
</protein>
<dbReference type="PANTHER" id="PTHR42760">
    <property type="entry name" value="SHORT-CHAIN DEHYDROGENASES/REDUCTASES FAMILY MEMBER"/>
    <property type="match status" value="1"/>
</dbReference>
<dbReference type="InterPro" id="IPR020904">
    <property type="entry name" value="Sc_DH/Rdtase_CS"/>
</dbReference>
<dbReference type="Proteomes" id="UP000824056">
    <property type="component" value="Unassembled WGS sequence"/>
</dbReference>